<feature type="non-terminal residue" evidence="2">
    <location>
        <position position="1"/>
    </location>
</feature>
<dbReference type="AlphaFoldDB" id="A0A699ZEG9"/>
<sequence>PSAFRLLPSRPHSQQTWTSLQLFSYQGPSPPGNSSSSSINSSSRRC</sequence>
<reference evidence="2 3" key="1">
    <citation type="submission" date="2020-02" db="EMBL/GenBank/DDBJ databases">
        <title>Draft genome sequence of Haematococcus lacustris strain NIES-144.</title>
        <authorList>
            <person name="Morimoto D."/>
            <person name="Nakagawa S."/>
            <person name="Yoshida T."/>
            <person name="Sawayama S."/>
        </authorList>
    </citation>
    <scope>NUCLEOTIDE SEQUENCE [LARGE SCALE GENOMIC DNA]</scope>
    <source>
        <strain evidence="2 3">NIES-144</strain>
    </source>
</reference>
<evidence type="ECO:0000313" key="3">
    <source>
        <dbReference type="Proteomes" id="UP000485058"/>
    </source>
</evidence>
<dbReference type="Proteomes" id="UP000485058">
    <property type="component" value="Unassembled WGS sequence"/>
</dbReference>
<feature type="compositionally biased region" description="Low complexity" evidence="1">
    <location>
        <begin position="32"/>
        <end position="46"/>
    </location>
</feature>
<accession>A0A699ZEG9</accession>
<organism evidence="2 3">
    <name type="scientific">Haematococcus lacustris</name>
    <name type="common">Green alga</name>
    <name type="synonym">Haematococcus pluvialis</name>
    <dbReference type="NCBI Taxonomy" id="44745"/>
    <lineage>
        <taxon>Eukaryota</taxon>
        <taxon>Viridiplantae</taxon>
        <taxon>Chlorophyta</taxon>
        <taxon>core chlorophytes</taxon>
        <taxon>Chlorophyceae</taxon>
        <taxon>CS clade</taxon>
        <taxon>Chlamydomonadales</taxon>
        <taxon>Haematococcaceae</taxon>
        <taxon>Haematococcus</taxon>
    </lineage>
</organism>
<feature type="region of interest" description="Disordered" evidence="1">
    <location>
        <begin position="23"/>
        <end position="46"/>
    </location>
</feature>
<comment type="caution">
    <text evidence="2">The sequence shown here is derived from an EMBL/GenBank/DDBJ whole genome shotgun (WGS) entry which is preliminary data.</text>
</comment>
<keyword evidence="3" id="KW-1185">Reference proteome</keyword>
<evidence type="ECO:0000313" key="2">
    <source>
        <dbReference type="EMBL" id="GFH17566.1"/>
    </source>
</evidence>
<dbReference type="EMBL" id="BLLF01001168">
    <property type="protein sequence ID" value="GFH17566.1"/>
    <property type="molecule type" value="Genomic_DNA"/>
</dbReference>
<gene>
    <name evidence="2" type="ORF">HaLaN_14228</name>
</gene>
<protein>
    <submittedName>
        <fullName evidence="2">Uncharacterized protein</fullName>
    </submittedName>
</protein>
<name>A0A699ZEG9_HAELA</name>
<evidence type="ECO:0000256" key="1">
    <source>
        <dbReference type="SAM" id="MobiDB-lite"/>
    </source>
</evidence>
<feature type="non-terminal residue" evidence="2">
    <location>
        <position position="46"/>
    </location>
</feature>
<proteinExistence type="predicted"/>